<dbReference type="SUPFAM" id="SSF109604">
    <property type="entry name" value="HD-domain/PDEase-like"/>
    <property type="match status" value="1"/>
</dbReference>
<dbReference type="Pfam" id="PF01966">
    <property type="entry name" value="HD"/>
    <property type="match status" value="1"/>
</dbReference>
<evidence type="ECO:0000259" key="6">
    <source>
        <dbReference type="PROSITE" id="PS51831"/>
    </source>
</evidence>
<dbReference type="GO" id="GO:0016787">
    <property type="term" value="F:hydrolase activity"/>
    <property type="evidence" value="ECO:0007669"/>
    <property type="project" value="UniProtKB-KW"/>
</dbReference>
<keyword evidence="5" id="KW-0175">Coiled coil</keyword>
<dbReference type="PANTHER" id="PTHR12826:SF15">
    <property type="entry name" value="RIBONUCLEASE Y"/>
    <property type="match status" value="1"/>
</dbReference>
<dbReference type="InterPro" id="IPR022711">
    <property type="entry name" value="RNase_Y_N"/>
</dbReference>
<dbReference type="NCBIfam" id="TIGR00277">
    <property type="entry name" value="HDIG"/>
    <property type="match status" value="1"/>
</dbReference>
<evidence type="ECO:0000256" key="1">
    <source>
        <dbReference type="ARBA" id="ARBA00022722"/>
    </source>
</evidence>
<evidence type="ECO:0000256" key="2">
    <source>
        <dbReference type="ARBA" id="ARBA00022759"/>
    </source>
</evidence>
<dbReference type="InterPro" id="IPR003607">
    <property type="entry name" value="HD/PDEase_dom"/>
</dbReference>
<evidence type="ECO:0000256" key="4">
    <source>
        <dbReference type="ARBA" id="ARBA00022884"/>
    </source>
</evidence>
<feature type="domain" description="HD" evidence="6">
    <location>
        <begin position="338"/>
        <end position="431"/>
    </location>
</feature>
<dbReference type="InterPro" id="IPR004088">
    <property type="entry name" value="KH_dom_type_1"/>
</dbReference>
<name>A0A1W1B9C5_9ZZZZ</name>
<keyword evidence="1" id="KW-0540">Nuclease</keyword>
<dbReference type="HAMAP" id="MF_00335">
    <property type="entry name" value="RNase_Y"/>
    <property type="match status" value="1"/>
</dbReference>
<evidence type="ECO:0000313" key="7">
    <source>
        <dbReference type="EMBL" id="SFV50191.1"/>
    </source>
</evidence>
<dbReference type="CDD" id="cd00077">
    <property type="entry name" value="HDc"/>
    <property type="match status" value="1"/>
</dbReference>
<dbReference type="InterPro" id="IPR017705">
    <property type="entry name" value="Ribonuclease_Y"/>
</dbReference>
<dbReference type="GO" id="GO:0004519">
    <property type="term" value="F:endonuclease activity"/>
    <property type="evidence" value="ECO:0007669"/>
    <property type="project" value="UniProtKB-KW"/>
</dbReference>
<accession>A0A1W1B9C5</accession>
<dbReference type="InterPro" id="IPR004087">
    <property type="entry name" value="KH_dom"/>
</dbReference>
<dbReference type="Pfam" id="PF12072">
    <property type="entry name" value="RNase_Y_N"/>
    <property type="match status" value="1"/>
</dbReference>
<dbReference type="PANTHER" id="PTHR12826">
    <property type="entry name" value="RIBONUCLEASE Y"/>
    <property type="match status" value="1"/>
</dbReference>
<dbReference type="SMART" id="SM00322">
    <property type="entry name" value="KH"/>
    <property type="match status" value="1"/>
</dbReference>
<dbReference type="Pfam" id="PF00013">
    <property type="entry name" value="KH_1"/>
    <property type="match status" value="1"/>
</dbReference>
<sequence length="522" mass="58341">MIYEIVQGGVIATISGAIGFFISKKITNANFDIYVEKAKAKAAAIENEAQLLLHKTNLKVQELELEAKKAYEEAKTQALADLAQRESELKQKEQNFRRYKESEERRLAQESTVLNAKKIDLKRLEKSLETLKRKYEAKIEDALHSLEHCAGMTEKEAKEMLLEKVEERSRAEIAHIVRKYENEAKTEARKKANYILAQATTRYAGEFAAERLTSVVTLNDDELKGRVIGKEGRNIKTLETLMGVDIIIDDTPNAIVVSSFNLYRRAIATKTLELLIEDGRIQPARIEEIYAKVCDDFEESILHEGEEVVSELGIGVMHPELMKLIGRLRYRASYGQNALAHTLEVAHLAGVMAAEMGGDVALAKRAGLLHDIGKALTHDVEGNHVDLGADICRRYNEHEVVINAIYAHHGHEEIKSVECGAVCAADALSAARPGARREVLESFLKRVTEIEEIASAHSGVRQAYAINAGREVRVIVNATLVNDDESVLLAKEIAKEIEERVQYPGEIKVNVIREIRAIQYAK</sequence>
<dbReference type="NCBIfam" id="TIGR03319">
    <property type="entry name" value="RNase_Y"/>
    <property type="match status" value="1"/>
</dbReference>
<gene>
    <name evidence="7" type="ORF">MNB_SM-7-1545</name>
</gene>
<keyword evidence="3 7" id="KW-0378">Hydrolase</keyword>
<keyword evidence="2" id="KW-0255">Endonuclease</keyword>
<dbReference type="EMBL" id="FPHB01000010">
    <property type="protein sequence ID" value="SFV50191.1"/>
    <property type="molecule type" value="Genomic_DNA"/>
</dbReference>
<dbReference type="SMART" id="SM00471">
    <property type="entry name" value="HDc"/>
    <property type="match status" value="1"/>
</dbReference>
<evidence type="ECO:0000256" key="3">
    <source>
        <dbReference type="ARBA" id="ARBA00022801"/>
    </source>
</evidence>
<dbReference type="AlphaFoldDB" id="A0A1W1B9C5"/>
<proteinExistence type="inferred from homology"/>
<protein>
    <submittedName>
        <fullName evidence="7">FIG002344: Hydrolase (HAD superfamily)</fullName>
    </submittedName>
</protein>
<dbReference type="Gene3D" id="1.10.3210.10">
    <property type="entry name" value="Hypothetical protein af1432"/>
    <property type="match status" value="1"/>
</dbReference>
<dbReference type="SUPFAM" id="SSF54791">
    <property type="entry name" value="Eukaryotic type KH-domain (KH-domain type I)"/>
    <property type="match status" value="1"/>
</dbReference>
<dbReference type="InterPro" id="IPR006675">
    <property type="entry name" value="HDIG_dom"/>
</dbReference>
<dbReference type="InterPro" id="IPR036612">
    <property type="entry name" value="KH_dom_type_1_sf"/>
</dbReference>
<evidence type="ECO:0000256" key="5">
    <source>
        <dbReference type="SAM" id="Coils"/>
    </source>
</evidence>
<dbReference type="CDD" id="cd22431">
    <property type="entry name" value="KH-I_RNaseY"/>
    <property type="match status" value="1"/>
</dbReference>
<organism evidence="7">
    <name type="scientific">hydrothermal vent metagenome</name>
    <dbReference type="NCBI Taxonomy" id="652676"/>
    <lineage>
        <taxon>unclassified sequences</taxon>
        <taxon>metagenomes</taxon>
        <taxon>ecological metagenomes</taxon>
    </lineage>
</organism>
<reference evidence="7" key="1">
    <citation type="submission" date="2016-10" db="EMBL/GenBank/DDBJ databases">
        <authorList>
            <person name="de Groot N.N."/>
        </authorList>
    </citation>
    <scope>NUCLEOTIDE SEQUENCE</scope>
</reference>
<dbReference type="Gene3D" id="3.30.1370.10">
    <property type="entry name" value="K Homology domain, type 1"/>
    <property type="match status" value="1"/>
</dbReference>
<dbReference type="GO" id="GO:0003723">
    <property type="term" value="F:RNA binding"/>
    <property type="evidence" value="ECO:0007669"/>
    <property type="project" value="UniProtKB-KW"/>
</dbReference>
<dbReference type="PROSITE" id="PS51831">
    <property type="entry name" value="HD"/>
    <property type="match status" value="1"/>
</dbReference>
<dbReference type="GO" id="GO:0016020">
    <property type="term" value="C:membrane"/>
    <property type="evidence" value="ECO:0007669"/>
    <property type="project" value="InterPro"/>
</dbReference>
<dbReference type="InterPro" id="IPR006674">
    <property type="entry name" value="HD_domain"/>
</dbReference>
<dbReference type="GO" id="GO:0006402">
    <property type="term" value="P:mRNA catabolic process"/>
    <property type="evidence" value="ECO:0007669"/>
    <property type="project" value="InterPro"/>
</dbReference>
<feature type="coiled-coil region" evidence="5">
    <location>
        <begin position="35"/>
        <end position="141"/>
    </location>
</feature>
<keyword evidence="4" id="KW-0694">RNA-binding</keyword>